<sequence>MMKLVESTYLSLDGRVSGEQFWAAQSQFRDDRHVAYAADLLDSATALVLGRMTYEVFAATWPGQTGVLADKINPLPKHIATRSLSGDLDWNGHAIAGDGVEAVAKLKQDGDGTLLKYGTGPFSRSLLEAGQIDELHLWIYPFIAGAGDELLPGIGTTRLDLARVTEIGNGAVVNVYTPAAPAAG</sequence>
<evidence type="ECO:0000259" key="1">
    <source>
        <dbReference type="Pfam" id="PF01872"/>
    </source>
</evidence>
<feature type="domain" description="Bacterial bifunctional deaminase-reductase C-terminal" evidence="1">
    <location>
        <begin position="8"/>
        <end position="173"/>
    </location>
</feature>
<evidence type="ECO:0000313" key="2">
    <source>
        <dbReference type="EMBL" id="SDS76578.1"/>
    </source>
</evidence>
<keyword evidence="3" id="KW-1185">Reference proteome</keyword>
<dbReference type="RefSeq" id="WP_091525950.1">
    <property type="nucleotide sequence ID" value="NZ_LT629772.1"/>
</dbReference>
<dbReference type="InterPro" id="IPR024072">
    <property type="entry name" value="DHFR-like_dom_sf"/>
</dbReference>
<dbReference type="Pfam" id="PF01872">
    <property type="entry name" value="RibD_C"/>
    <property type="match status" value="1"/>
</dbReference>
<dbReference type="STRING" id="630515.SAMN04489812_2955"/>
<accession>A0A1H1UVG6</accession>
<protein>
    <submittedName>
        <fullName evidence="2">RibD C-terminal domain-containing protein</fullName>
    </submittedName>
</protein>
<reference evidence="2 3" key="1">
    <citation type="submission" date="2016-10" db="EMBL/GenBank/DDBJ databases">
        <authorList>
            <person name="de Groot N.N."/>
        </authorList>
    </citation>
    <scope>NUCLEOTIDE SEQUENCE [LARGE SCALE GENOMIC DNA]</scope>
    <source>
        <strain evidence="2 3">DSM 21800</strain>
    </source>
</reference>
<dbReference type="Proteomes" id="UP000199103">
    <property type="component" value="Chromosome I"/>
</dbReference>
<organism evidence="2 3">
    <name type="scientific">Microlunatus soli</name>
    <dbReference type="NCBI Taxonomy" id="630515"/>
    <lineage>
        <taxon>Bacteria</taxon>
        <taxon>Bacillati</taxon>
        <taxon>Actinomycetota</taxon>
        <taxon>Actinomycetes</taxon>
        <taxon>Propionibacteriales</taxon>
        <taxon>Propionibacteriaceae</taxon>
        <taxon>Microlunatus</taxon>
    </lineage>
</organism>
<dbReference type="GO" id="GO:0008703">
    <property type="term" value="F:5-amino-6-(5-phosphoribosylamino)uracil reductase activity"/>
    <property type="evidence" value="ECO:0007669"/>
    <property type="project" value="InterPro"/>
</dbReference>
<dbReference type="Gene3D" id="3.40.430.10">
    <property type="entry name" value="Dihydrofolate Reductase, subunit A"/>
    <property type="match status" value="1"/>
</dbReference>
<name>A0A1H1UVG6_9ACTN</name>
<gene>
    <name evidence="2" type="ORF">SAMN04489812_2955</name>
</gene>
<dbReference type="EMBL" id="LT629772">
    <property type="protein sequence ID" value="SDS76578.1"/>
    <property type="molecule type" value="Genomic_DNA"/>
</dbReference>
<dbReference type="AlphaFoldDB" id="A0A1H1UVG6"/>
<evidence type="ECO:0000313" key="3">
    <source>
        <dbReference type="Proteomes" id="UP000199103"/>
    </source>
</evidence>
<dbReference type="OrthoDB" id="7342392at2"/>
<proteinExistence type="predicted"/>
<dbReference type="GO" id="GO:0009231">
    <property type="term" value="P:riboflavin biosynthetic process"/>
    <property type="evidence" value="ECO:0007669"/>
    <property type="project" value="InterPro"/>
</dbReference>
<dbReference type="SUPFAM" id="SSF53597">
    <property type="entry name" value="Dihydrofolate reductase-like"/>
    <property type="match status" value="1"/>
</dbReference>
<dbReference type="InterPro" id="IPR002734">
    <property type="entry name" value="RibDG_C"/>
</dbReference>